<evidence type="ECO:0000256" key="7">
    <source>
        <dbReference type="ARBA" id="ARBA00034078"/>
    </source>
</evidence>
<dbReference type="GO" id="GO:0051537">
    <property type="term" value="F:2 iron, 2 sulfur cluster binding"/>
    <property type="evidence" value="ECO:0007669"/>
    <property type="project" value="UniProtKB-KW"/>
</dbReference>
<keyword evidence="6" id="KW-1015">Disulfide bond</keyword>
<name>A0A5P8VVJ7_9NOSO</name>
<keyword evidence="3" id="KW-0408">Iron</keyword>
<keyword evidence="10" id="KW-1185">Reference proteome</keyword>
<evidence type="ECO:0000256" key="2">
    <source>
        <dbReference type="ARBA" id="ARBA00022723"/>
    </source>
</evidence>
<dbReference type="PRINTS" id="PR00162">
    <property type="entry name" value="RIESKE"/>
</dbReference>
<evidence type="ECO:0000313" key="9">
    <source>
        <dbReference type="EMBL" id="QFS44400.1"/>
    </source>
</evidence>
<dbReference type="InterPro" id="IPR005805">
    <property type="entry name" value="Rieske_Fe-S_prot_C"/>
</dbReference>
<comment type="cofactor">
    <cofactor evidence="7">
        <name>[2Fe-2S] cluster</name>
        <dbReference type="ChEBI" id="CHEBI:190135"/>
    </cofactor>
</comment>
<keyword evidence="5" id="KW-0793">Thylakoid</keyword>
<dbReference type="InterPro" id="IPR017941">
    <property type="entry name" value="Rieske_2Fe-2S"/>
</dbReference>
<dbReference type="AlphaFoldDB" id="A0A5P8VVJ7"/>
<feature type="domain" description="Rieske" evidence="8">
    <location>
        <begin position="100"/>
        <end position="147"/>
    </location>
</feature>
<dbReference type="SUPFAM" id="SSF50022">
    <property type="entry name" value="ISP domain"/>
    <property type="match status" value="1"/>
</dbReference>
<dbReference type="GO" id="GO:0016020">
    <property type="term" value="C:membrane"/>
    <property type="evidence" value="ECO:0007669"/>
    <property type="project" value="InterPro"/>
</dbReference>
<dbReference type="GO" id="GO:0004497">
    <property type="term" value="F:monooxygenase activity"/>
    <property type="evidence" value="ECO:0007669"/>
    <property type="project" value="UniProtKB-ARBA"/>
</dbReference>
<dbReference type="KEGG" id="nsh:GXM_01875"/>
<dbReference type="InterPro" id="IPR036922">
    <property type="entry name" value="Rieske_2Fe-2S_sf"/>
</dbReference>
<evidence type="ECO:0000259" key="8">
    <source>
        <dbReference type="PROSITE" id="PS51296"/>
    </source>
</evidence>
<dbReference type="GO" id="GO:0046872">
    <property type="term" value="F:metal ion binding"/>
    <property type="evidence" value="ECO:0007669"/>
    <property type="project" value="UniProtKB-KW"/>
</dbReference>
<dbReference type="RefSeq" id="WP_276469595.1">
    <property type="nucleotide sequence ID" value="NZ_CP045226.1"/>
</dbReference>
<proteinExistence type="predicted"/>
<evidence type="ECO:0000256" key="1">
    <source>
        <dbReference type="ARBA" id="ARBA00022714"/>
    </source>
</evidence>
<evidence type="ECO:0000256" key="3">
    <source>
        <dbReference type="ARBA" id="ARBA00023004"/>
    </source>
</evidence>
<dbReference type="InterPro" id="IPR014349">
    <property type="entry name" value="Rieske_Fe-S_prot"/>
</dbReference>
<sequence length="177" mass="19404">MPALVMQIKSTLAYNRISSDRISISQSEISLETLCSLYPKNSGCQNYIPGSVALDKEGKQIDTNALLTIAKPGIPIFVKGLPDNSVDYLIIQDGPKIAEYAINPICTHLGCTVEWDLEKNHFICPCHGSQYDSQGRAAHGPAKRSLPLITIAGLFHYHLARLRINSEANSIHSSKDD</sequence>
<organism evidence="9 10">
    <name type="scientific">Nostoc sphaeroides CCNUC1</name>
    <dbReference type="NCBI Taxonomy" id="2653204"/>
    <lineage>
        <taxon>Bacteria</taxon>
        <taxon>Bacillati</taxon>
        <taxon>Cyanobacteriota</taxon>
        <taxon>Cyanophyceae</taxon>
        <taxon>Nostocales</taxon>
        <taxon>Nostocaceae</taxon>
        <taxon>Nostoc</taxon>
    </lineage>
</organism>
<keyword evidence="2" id="KW-0479">Metal-binding</keyword>
<evidence type="ECO:0000256" key="5">
    <source>
        <dbReference type="ARBA" id="ARBA00023078"/>
    </source>
</evidence>
<dbReference type="Pfam" id="PF00355">
    <property type="entry name" value="Rieske"/>
    <property type="match status" value="1"/>
</dbReference>
<dbReference type="PROSITE" id="PS51296">
    <property type="entry name" value="RIESKE"/>
    <property type="match status" value="1"/>
</dbReference>
<dbReference type="GO" id="GO:0016705">
    <property type="term" value="F:oxidoreductase activity, acting on paired donors, with incorporation or reduction of molecular oxygen"/>
    <property type="evidence" value="ECO:0007669"/>
    <property type="project" value="UniProtKB-ARBA"/>
</dbReference>
<protein>
    <submittedName>
        <fullName evidence="9">PetC, cytochrome b6-f complex iron-sulfur subunit</fullName>
    </submittedName>
</protein>
<evidence type="ECO:0000256" key="6">
    <source>
        <dbReference type="ARBA" id="ARBA00023157"/>
    </source>
</evidence>
<keyword evidence="1" id="KW-0001">2Fe-2S</keyword>
<dbReference type="Gene3D" id="2.102.10.10">
    <property type="entry name" value="Rieske [2Fe-2S] iron-sulphur domain"/>
    <property type="match status" value="1"/>
</dbReference>
<gene>
    <name evidence="9" type="ORF">GXM_01875</name>
</gene>
<dbReference type="Proteomes" id="UP000326678">
    <property type="component" value="Chromosome Gxm1"/>
</dbReference>
<accession>A0A5P8VVJ7</accession>
<reference evidence="9 10" key="1">
    <citation type="submission" date="2019-10" db="EMBL/GenBank/DDBJ databases">
        <title>Genomic and transcriptomic insights into the perfect genentic adaptation of a filamentous nitrogen-fixing cyanobacterium to rice fields.</title>
        <authorList>
            <person name="Chen Z."/>
        </authorList>
    </citation>
    <scope>NUCLEOTIDE SEQUENCE [LARGE SCALE GENOMIC DNA]</scope>
    <source>
        <strain evidence="9">CCNUC1</strain>
    </source>
</reference>
<dbReference type="PANTHER" id="PTHR10134">
    <property type="entry name" value="CYTOCHROME B-C1 COMPLEX SUBUNIT RIESKE, MITOCHONDRIAL"/>
    <property type="match status" value="1"/>
</dbReference>
<dbReference type="EMBL" id="CP045226">
    <property type="protein sequence ID" value="QFS44400.1"/>
    <property type="molecule type" value="Genomic_DNA"/>
</dbReference>
<evidence type="ECO:0000256" key="4">
    <source>
        <dbReference type="ARBA" id="ARBA00023014"/>
    </source>
</evidence>
<evidence type="ECO:0000313" key="10">
    <source>
        <dbReference type="Proteomes" id="UP000326678"/>
    </source>
</evidence>
<keyword evidence="4" id="KW-0411">Iron-sulfur</keyword>